<evidence type="ECO:0000313" key="2">
    <source>
        <dbReference type="EMBL" id="MBC8596401.1"/>
    </source>
</evidence>
<name>A0A926ISU6_9FIRM</name>
<dbReference type="AlphaFoldDB" id="A0A926ISU6"/>
<sequence>MKTTKNSEKINYAPPLLGNGSLSVMLDYCGRQGKVGAFDGKTCCVPEICVWKAGRRYRYDTIPERPEHKRFTLIPFGMVGEIINGIKNPEPYDWEQTLDTDKGFMQSECKFDGLSIGTRAYVHFDFDLLSVKKTFDRTADYSFVYKLKGADGKKIERLCYTAEKIENGIVVSYEIDGKEMYHGKIYVFCDADVSAECKNDEIMLSKRFENGESASMFVLYCDDFDRADYADFLLEKHSEILENPEKVFEESAQKWADYMSISRVSLGDKKICDVYKTAQYHLKTLSTKWSLPMGINNALWHGVFFAFDEIFTGTALMSSGHFHEAYKICKFRFDTLDRAIQRVSNARVRQANYFCETMEDGRGTGVPGFWTEHVFQNVSIVLNFWEYYKYTGDTEFLKSMAYPVAKHCAAYFMNNMVYTEESGKTVITACTDLERLGPSVTNAYMTTCSAIKLFEVLYSVWRIVSEYDTDAEFAEKCLKTADALRKYLPNDGEKYIPYPNCKDKSIGVLSGCFPYKVQKNDDEMQKKAIENFVSDELKFGNMYSVGRHIAPWYASWKATVYADISDERAYYSLKQATESAGCFAEMFEINEKDCVFRPWFTTAAGSFIYAVNRMLVQREGDVLYIAPALPESEKSFSFKLSAYGNITVEVAVENLKLTDFKIIRNGGENGKIKLKFPKHIDVSDAVKKGIIKQDDLYI</sequence>
<dbReference type="Proteomes" id="UP000647416">
    <property type="component" value="Unassembled WGS sequence"/>
</dbReference>
<dbReference type="RefSeq" id="WP_262431879.1">
    <property type="nucleotide sequence ID" value="NZ_JACRTE010000005.1"/>
</dbReference>
<dbReference type="InterPro" id="IPR012341">
    <property type="entry name" value="6hp_glycosidase-like_sf"/>
</dbReference>
<dbReference type="Gene3D" id="2.60.40.1180">
    <property type="entry name" value="Golgi alpha-mannosidase II"/>
    <property type="match status" value="1"/>
</dbReference>
<dbReference type="GO" id="GO:0005975">
    <property type="term" value="P:carbohydrate metabolic process"/>
    <property type="evidence" value="ECO:0007669"/>
    <property type="project" value="InterPro"/>
</dbReference>
<dbReference type="GO" id="GO:0004560">
    <property type="term" value="F:alpha-L-fucosidase activity"/>
    <property type="evidence" value="ECO:0007669"/>
    <property type="project" value="TreeGrafter"/>
</dbReference>
<evidence type="ECO:0000259" key="1">
    <source>
        <dbReference type="Pfam" id="PF22124"/>
    </source>
</evidence>
<organism evidence="2 3">
    <name type="scientific">Qingrenia yutianensis</name>
    <dbReference type="NCBI Taxonomy" id="2763676"/>
    <lineage>
        <taxon>Bacteria</taxon>
        <taxon>Bacillati</taxon>
        <taxon>Bacillota</taxon>
        <taxon>Clostridia</taxon>
        <taxon>Eubacteriales</taxon>
        <taxon>Oscillospiraceae</taxon>
        <taxon>Qingrenia</taxon>
    </lineage>
</organism>
<dbReference type="PANTHER" id="PTHR31084:SF0">
    <property type="entry name" value="ALPHA-L-FUCOSIDASE 2"/>
    <property type="match status" value="1"/>
</dbReference>
<dbReference type="PANTHER" id="PTHR31084">
    <property type="entry name" value="ALPHA-L-FUCOSIDASE 2"/>
    <property type="match status" value="1"/>
</dbReference>
<dbReference type="InterPro" id="IPR054363">
    <property type="entry name" value="GH95_cat"/>
</dbReference>
<dbReference type="Pfam" id="PF22124">
    <property type="entry name" value="Glyco_hydro_95_cat"/>
    <property type="match status" value="1"/>
</dbReference>
<evidence type="ECO:0000313" key="3">
    <source>
        <dbReference type="Proteomes" id="UP000647416"/>
    </source>
</evidence>
<dbReference type="InterPro" id="IPR013780">
    <property type="entry name" value="Glyco_hydro_b"/>
</dbReference>
<dbReference type="Gene3D" id="1.50.10.10">
    <property type="match status" value="1"/>
</dbReference>
<keyword evidence="3" id="KW-1185">Reference proteome</keyword>
<comment type="caution">
    <text evidence="2">The sequence shown here is derived from an EMBL/GenBank/DDBJ whole genome shotgun (WGS) entry which is preliminary data.</text>
</comment>
<feature type="domain" description="Glycosyl hydrolase family 95 catalytic" evidence="1">
    <location>
        <begin position="370"/>
        <end position="578"/>
    </location>
</feature>
<reference evidence="2" key="1">
    <citation type="submission" date="2020-08" db="EMBL/GenBank/DDBJ databases">
        <title>Genome public.</title>
        <authorList>
            <person name="Liu C."/>
            <person name="Sun Q."/>
        </authorList>
    </citation>
    <scope>NUCLEOTIDE SEQUENCE</scope>
    <source>
        <strain evidence="2">NSJ-50</strain>
    </source>
</reference>
<dbReference type="InterPro" id="IPR008928">
    <property type="entry name" value="6-hairpin_glycosidase_sf"/>
</dbReference>
<accession>A0A926ISU6</accession>
<gene>
    <name evidence="2" type="ORF">H8706_05920</name>
</gene>
<proteinExistence type="predicted"/>
<dbReference type="EMBL" id="JACRTE010000005">
    <property type="protein sequence ID" value="MBC8596401.1"/>
    <property type="molecule type" value="Genomic_DNA"/>
</dbReference>
<protein>
    <recommendedName>
        <fullName evidence="1">Glycosyl hydrolase family 95 catalytic domain-containing protein</fullName>
    </recommendedName>
</protein>
<dbReference type="SUPFAM" id="SSF48208">
    <property type="entry name" value="Six-hairpin glycosidases"/>
    <property type="match status" value="1"/>
</dbReference>